<dbReference type="OMA" id="ANITSFM"/>
<dbReference type="Proteomes" id="UP000007110">
    <property type="component" value="Unassembled WGS sequence"/>
</dbReference>
<dbReference type="OrthoDB" id="5945634at2759"/>
<dbReference type="PANTHER" id="PTHR14330:SF2">
    <property type="entry name" value="A-KINASE-INTERACTING PROTEIN 1"/>
    <property type="match status" value="1"/>
</dbReference>
<dbReference type="InParanoid" id="A0A7M7PBP6"/>
<sequence length="159" mass="18166">MNHHSHAEDWMSCTLCRANHQGQQVLERARRREVTWPEPREQGTPPVQDALTYTTINEAFGSILQYMTSSSRQCRRYYSSIPASTHNALDKRHCGRFHAPRYTEPRKTTHPLQKTEDVHIQVQPGTYAVTAGGWGRGKGQQTHVVHVNQGQSVNLDFTM</sequence>
<dbReference type="GO" id="GO:1901222">
    <property type="term" value="P:regulation of non-canonical NF-kappaB signal transduction"/>
    <property type="evidence" value="ECO:0007669"/>
    <property type="project" value="InterPro"/>
</dbReference>
<dbReference type="EnsemblMetazoa" id="XM_030990913">
    <property type="protein sequence ID" value="XP_030846773"/>
    <property type="gene ID" value="LOC593674"/>
</dbReference>
<organism evidence="1 2">
    <name type="scientific">Strongylocentrotus purpuratus</name>
    <name type="common">Purple sea urchin</name>
    <dbReference type="NCBI Taxonomy" id="7668"/>
    <lineage>
        <taxon>Eukaryota</taxon>
        <taxon>Metazoa</taxon>
        <taxon>Echinodermata</taxon>
        <taxon>Eleutherozoa</taxon>
        <taxon>Echinozoa</taxon>
        <taxon>Echinoidea</taxon>
        <taxon>Euechinoidea</taxon>
        <taxon>Echinacea</taxon>
        <taxon>Camarodonta</taxon>
        <taxon>Echinidea</taxon>
        <taxon>Strongylocentrotidae</taxon>
        <taxon>Strongylocentrotus</taxon>
    </lineage>
</organism>
<accession>A0A7M7PBP6</accession>
<keyword evidence="2" id="KW-1185">Reference proteome</keyword>
<dbReference type="InterPro" id="IPR033214">
    <property type="entry name" value="AKIP1"/>
</dbReference>
<dbReference type="GeneID" id="593674"/>
<proteinExistence type="predicted"/>
<evidence type="ECO:0000313" key="1">
    <source>
        <dbReference type="EnsemblMetazoa" id="XP_030846773"/>
    </source>
</evidence>
<name>A0A7M7PBP6_STRPU</name>
<dbReference type="RefSeq" id="XP_030846773.1">
    <property type="nucleotide sequence ID" value="XM_030990913.1"/>
</dbReference>
<dbReference type="AlphaFoldDB" id="A0A7M7PBP6"/>
<dbReference type="KEGG" id="spu:593674"/>
<protein>
    <recommendedName>
        <fullName evidence="3">A-kinase-interacting protein 1</fullName>
    </recommendedName>
</protein>
<dbReference type="PANTHER" id="PTHR14330">
    <property type="entry name" value="A-KINASE-INTERACTING PROTEIN 1"/>
    <property type="match status" value="1"/>
</dbReference>
<evidence type="ECO:0008006" key="3">
    <source>
        <dbReference type="Google" id="ProtNLM"/>
    </source>
</evidence>
<reference evidence="2" key="1">
    <citation type="submission" date="2015-02" db="EMBL/GenBank/DDBJ databases">
        <title>Genome sequencing for Strongylocentrotus purpuratus.</title>
        <authorList>
            <person name="Murali S."/>
            <person name="Liu Y."/>
            <person name="Vee V."/>
            <person name="English A."/>
            <person name="Wang M."/>
            <person name="Skinner E."/>
            <person name="Han Y."/>
            <person name="Muzny D.M."/>
            <person name="Worley K.C."/>
            <person name="Gibbs R.A."/>
        </authorList>
    </citation>
    <scope>NUCLEOTIDE SEQUENCE</scope>
</reference>
<dbReference type="GO" id="GO:0005654">
    <property type="term" value="C:nucleoplasm"/>
    <property type="evidence" value="ECO:0000318"/>
    <property type="project" value="GO_Central"/>
</dbReference>
<evidence type="ECO:0000313" key="2">
    <source>
        <dbReference type="Proteomes" id="UP000007110"/>
    </source>
</evidence>
<reference evidence="1" key="2">
    <citation type="submission" date="2021-01" db="UniProtKB">
        <authorList>
            <consortium name="EnsemblMetazoa"/>
        </authorList>
    </citation>
    <scope>IDENTIFICATION</scope>
</reference>